<sequence length="234" mass="24633">MRPTVRSIHLAPAVADALARLVAARGAASDGPLRVPLQELEALESECGLRLPDAAIAYLAAGISVWGDGPVNLAAARERTRDLAQRLDDAGASRGDGFVAIDDDSNGNYLAVVAPAPAASSRLRFLDHEEQYALDGAEQELVEAIEQYLDHLADGRAAADAPGRSASGEDVAVTPFALELVTAPAPAAEPAAVWVEHASFGRGKVLAEAGDVVTVRFETAGEKRLKRSFLRFEE</sequence>
<dbReference type="AlphaFoldDB" id="D0LR13"/>
<evidence type="ECO:0000313" key="1">
    <source>
        <dbReference type="EMBL" id="ACY15521.1"/>
    </source>
</evidence>
<organism evidence="1 2">
    <name type="scientific">Haliangium ochraceum (strain DSM 14365 / JCM 11303 / SMP-2)</name>
    <dbReference type="NCBI Taxonomy" id="502025"/>
    <lineage>
        <taxon>Bacteria</taxon>
        <taxon>Pseudomonadati</taxon>
        <taxon>Myxococcota</taxon>
        <taxon>Polyangia</taxon>
        <taxon>Haliangiales</taxon>
        <taxon>Kofleriaceae</taxon>
        <taxon>Haliangium</taxon>
    </lineage>
</organism>
<evidence type="ECO:0000313" key="2">
    <source>
        <dbReference type="Proteomes" id="UP000001880"/>
    </source>
</evidence>
<dbReference type="KEGG" id="hoh:Hoch_3014"/>
<protein>
    <submittedName>
        <fullName evidence="1">Uncharacterized protein</fullName>
    </submittedName>
</protein>
<reference evidence="1 2" key="1">
    <citation type="journal article" date="2010" name="Stand. Genomic Sci.">
        <title>Complete genome sequence of Haliangium ochraceum type strain (SMP-2).</title>
        <authorList>
            <consortium name="US DOE Joint Genome Institute (JGI-PGF)"/>
            <person name="Ivanova N."/>
            <person name="Daum C."/>
            <person name="Lang E."/>
            <person name="Abt B."/>
            <person name="Kopitz M."/>
            <person name="Saunders E."/>
            <person name="Lapidus A."/>
            <person name="Lucas S."/>
            <person name="Glavina Del Rio T."/>
            <person name="Nolan M."/>
            <person name="Tice H."/>
            <person name="Copeland A."/>
            <person name="Cheng J.F."/>
            <person name="Chen F."/>
            <person name="Bruce D."/>
            <person name="Goodwin L."/>
            <person name="Pitluck S."/>
            <person name="Mavromatis K."/>
            <person name="Pati A."/>
            <person name="Mikhailova N."/>
            <person name="Chen A."/>
            <person name="Palaniappan K."/>
            <person name="Land M."/>
            <person name="Hauser L."/>
            <person name="Chang Y.J."/>
            <person name="Jeffries C.D."/>
            <person name="Detter J.C."/>
            <person name="Brettin T."/>
            <person name="Rohde M."/>
            <person name="Goker M."/>
            <person name="Bristow J."/>
            <person name="Markowitz V."/>
            <person name="Eisen J.A."/>
            <person name="Hugenholtz P."/>
            <person name="Kyrpides N.C."/>
            <person name="Klenk H.P."/>
        </authorList>
    </citation>
    <scope>NUCLEOTIDE SEQUENCE [LARGE SCALE GENOMIC DNA]</scope>
    <source>
        <strain evidence="2">DSM 14365 / CIP 107738 / JCM 11303 / AJ 13395 / SMP-2</strain>
    </source>
</reference>
<accession>D0LR13</accession>
<gene>
    <name evidence="1" type="ordered locus">Hoch_3014</name>
</gene>
<keyword evidence="2" id="KW-1185">Reference proteome</keyword>
<dbReference type="HOGENOM" id="CLU_1183723_0_0_7"/>
<dbReference type="EMBL" id="CP001804">
    <property type="protein sequence ID" value="ACY15521.1"/>
    <property type="molecule type" value="Genomic_DNA"/>
</dbReference>
<name>D0LR13_HALO1</name>
<dbReference type="Proteomes" id="UP000001880">
    <property type="component" value="Chromosome"/>
</dbReference>
<proteinExistence type="predicted"/>